<dbReference type="CDD" id="cd04035">
    <property type="entry name" value="C2A_Rabphilin_Doc2"/>
    <property type="match status" value="1"/>
</dbReference>
<keyword evidence="2" id="KW-0677">Repeat</keyword>
<evidence type="ECO:0000256" key="9">
    <source>
        <dbReference type="SAM" id="MobiDB-lite"/>
    </source>
</evidence>
<feature type="compositionally biased region" description="Polar residues" evidence="9">
    <location>
        <begin position="278"/>
        <end position="292"/>
    </location>
</feature>
<evidence type="ECO:0000259" key="11">
    <source>
        <dbReference type="PROSITE" id="PS50178"/>
    </source>
</evidence>
<comment type="subcellular location">
    <subcellularLocation>
        <location evidence="7">Synapse</location>
    </subcellularLocation>
</comment>
<evidence type="ECO:0000256" key="5">
    <source>
        <dbReference type="ARBA" id="ARBA00022837"/>
    </source>
</evidence>
<proteinExistence type="predicted"/>
<dbReference type="InterPro" id="IPR047022">
    <property type="entry name" value="Rabphilin_Doc2_C2A"/>
</dbReference>
<dbReference type="CDD" id="cd08384">
    <property type="entry name" value="C2B_Rabphilin_Doc2"/>
    <property type="match status" value="1"/>
</dbReference>
<feature type="region of interest" description="Disordered" evidence="9">
    <location>
        <begin position="278"/>
        <end position="352"/>
    </location>
</feature>
<dbReference type="InterPro" id="IPR043566">
    <property type="entry name" value="Rabphilin/DOC2/Noc2"/>
</dbReference>
<feature type="compositionally biased region" description="Polar residues" evidence="9">
    <location>
        <begin position="338"/>
        <end position="352"/>
    </location>
</feature>
<dbReference type="PRINTS" id="PR00399">
    <property type="entry name" value="SYNAPTOTAGMN"/>
</dbReference>
<keyword evidence="1" id="KW-0479">Metal-binding</keyword>
<keyword evidence="3 8" id="KW-0863">Zinc-finger</keyword>
<dbReference type="SUPFAM" id="SSF57903">
    <property type="entry name" value="FYVE/PHD zinc finger"/>
    <property type="match status" value="1"/>
</dbReference>
<feature type="domain" description="C2" evidence="10">
    <location>
        <begin position="523"/>
        <end position="645"/>
    </location>
</feature>
<dbReference type="SMART" id="SM00239">
    <property type="entry name" value="C2"/>
    <property type="match status" value="2"/>
</dbReference>
<evidence type="ECO:0000256" key="7">
    <source>
        <dbReference type="ARBA" id="ARBA00034103"/>
    </source>
</evidence>
<evidence type="ECO:0000256" key="1">
    <source>
        <dbReference type="ARBA" id="ARBA00022723"/>
    </source>
</evidence>
<dbReference type="PANTHER" id="PTHR45729:SF6">
    <property type="entry name" value="RABPHILIN, ISOFORM A"/>
    <property type="match status" value="1"/>
</dbReference>
<dbReference type="Pfam" id="PF02318">
    <property type="entry name" value="FYVE_2"/>
    <property type="match status" value="1"/>
</dbReference>
<keyword evidence="5" id="KW-0106">Calcium</keyword>
<feature type="compositionally biased region" description="Basic and acidic residues" evidence="9">
    <location>
        <begin position="326"/>
        <end position="336"/>
    </location>
</feature>
<keyword evidence="13" id="KW-1185">Reference proteome</keyword>
<evidence type="ECO:0000259" key="10">
    <source>
        <dbReference type="PROSITE" id="PS50004"/>
    </source>
</evidence>
<dbReference type="InterPro" id="IPR013083">
    <property type="entry name" value="Znf_RING/FYVE/PHD"/>
</dbReference>
<feature type="domain" description="FYVE-type" evidence="11">
    <location>
        <begin position="87"/>
        <end position="146"/>
    </location>
</feature>
<dbReference type="Gene3D" id="3.30.40.10">
    <property type="entry name" value="Zinc/RING finger domain, C3HC4 (zinc finger)"/>
    <property type="match status" value="1"/>
</dbReference>
<dbReference type="Pfam" id="PF00168">
    <property type="entry name" value="C2"/>
    <property type="match status" value="2"/>
</dbReference>
<accession>A0ABM4CMP6</accession>
<dbReference type="PROSITE" id="PS50004">
    <property type="entry name" value="C2"/>
    <property type="match status" value="2"/>
</dbReference>
<evidence type="ECO:0000256" key="6">
    <source>
        <dbReference type="ARBA" id="ARBA00023018"/>
    </source>
</evidence>
<dbReference type="GeneID" id="100214314"/>
<dbReference type="PANTHER" id="PTHR45729">
    <property type="entry name" value="RABPHILIN, ISOFORM A"/>
    <property type="match status" value="1"/>
</dbReference>
<evidence type="ECO:0000256" key="4">
    <source>
        <dbReference type="ARBA" id="ARBA00022833"/>
    </source>
</evidence>
<reference evidence="14" key="1">
    <citation type="submission" date="2025-08" db="UniProtKB">
        <authorList>
            <consortium name="RefSeq"/>
        </authorList>
    </citation>
    <scope>IDENTIFICATION</scope>
</reference>
<protein>
    <submittedName>
        <fullName evidence="14">Rabphilin-1 isoform X3</fullName>
    </submittedName>
</protein>
<evidence type="ECO:0000259" key="12">
    <source>
        <dbReference type="PROSITE" id="PS50916"/>
    </source>
</evidence>
<dbReference type="InterPro" id="IPR041282">
    <property type="entry name" value="FYVE_2"/>
</dbReference>
<evidence type="ECO:0000256" key="8">
    <source>
        <dbReference type="PROSITE-ProRule" id="PRU00091"/>
    </source>
</evidence>
<dbReference type="Gene3D" id="2.60.40.150">
    <property type="entry name" value="C2 domain"/>
    <property type="match status" value="2"/>
</dbReference>
<dbReference type="InterPro" id="IPR017455">
    <property type="entry name" value="Znf_FYVE-rel"/>
</dbReference>
<sequence>MRMVELSIDGDDRWTIPDDRQLALRGRLDTGWSSYKGYSRKGEVLTEEEFLILSDVMSRRDAKQKQEELRIGTLVKKLEDMRTNVLGDGIQTCLICGTKAGLLKDSLNYCLHCGHLVCQKCGVDSKITTETSKKLFYCVICNEERQLWKSSGAWFYNSIPKYVISDVGSELNSNKRVLGRTNSFNTPRPVWIENRSMSHESDATDDDLETTSFNAFEISDERSQSWHGQIEVNSPQLKFSNVKRSCSDLPNIAPKSPTLSYSSNQVDSVFSDRMQTNGLASRGHLNNNSNSDLPYERQRSYGSTLSLEMKPDKKNLRGIKRLVRNQSRDSDLDKVSKGSKQNDFGSSDNISNCSEQDIDSLFKEEAQNQAVKEKKEYYGKIGMIEFTLKYDASTEELHVIIQNCKGLCGDVEKGKLPFPYVKTYLLPEANKATKKRTSTLKKTADPVFNETLVYHGISETDIRSKGLKLSVMDEKSRHSTVIGETSIPLKNLSMQPVQQFRRILDVRNNSNPLYLESHISSNNPGRIELALHYLSKQEKLVVGIIRCAGLKAHDSNGYSDPFVKCYLLPDPQKHTKQKTAIKKKTLNPEFNEEFTYKIAHHELAKRTLHITVWDHDVGRTNDFIGGITLGIQSTPEALKHWFETLKTADKKVIKWHTLSEDCPAID</sequence>
<evidence type="ECO:0000256" key="2">
    <source>
        <dbReference type="ARBA" id="ARBA00022737"/>
    </source>
</evidence>
<dbReference type="InterPro" id="IPR035892">
    <property type="entry name" value="C2_domain_sf"/>
</dbReference>
<evidence type="ECO:0000313" key="13">
    <source>
        <dbReference type="Proteomes" id="UP001652625"/>
    </source>
</evidence>
<feature type="domain" description="C2" evidence="10">
    <location>
        <begin position="380"/>
        <end position="504"/>
    </location>
</feature>
<keyword evidence="4" id="KW-0862">Zinc</keyword>
<dbReference type="InterPro" id="IPR001565">
    <property type="entry name" value="Synaptotagmin"/>
</dbReference>
<dbReference type="Proteomes" id="UP001652625">
    <property type="component" value="Chromosome 10"/>
</dbReference>
<dbReference type="PROSITE" id="PS50178">
    <property type="entry name" value="ZF_FYVE"/>
    <property type="match status" value="1"/>
</dbReference>
<dbReference type="RefSeq" id="XP_065663087.1">
    <property type="nucleotide sequence ID" value="XM_065807015.1"/>
</dbReference>
<dbReference type="PROSITE" id="PS50916">
    <property type="entry name" value="RABBD"/>
    <property type="match status" value="1"/>
</dbReference>
<organism evidence="13 14">
    <name type="scientific">Hydra vulgaris</name>
    <name type="common">Hydra</name>
    <name type="synonym">Hydra attenuata</name>
    <dbReference type="NCBI Taxonomy" id="6087"/>
    <lineage>
        <taxon>Eukaryota</taxon>
        <taxon>Metazoa</taxon>
        <taxon>Cnidaria</taxon>
        <taxon>Hydrozoa</taxon>
        <taxon>Hydroidolina</taxon>
        <taxon>Anthoathecata</taxon>
        <taxon>Aplanulata</taxon>
        <taxon>Hydridae</taxon>
        <taxon>Hydra</taxon>
    </lineage>
</organism>
<dbReference type="InterPro" id="IPR011011">
    <property type="entry name" value="Znf_FYVE_PHD"/>
</dbReference>
<feature type="domain" description="RabBD" evidence="12">
    <location>
        <begin position="39"/>
        <end position="158"/>
    </location>
</feature>
<dbReference type="InterPro" id="IPR000008">
    <property type="entry name" value="C2_dom"/>
</dbReference>
<dbReference type="PRINTS" id="PR00360">
    <property type="entry name" value="C2DOMAIN"/>
</dbReference>
<dbReference type="SUPFAM" id="SSF49562">
    <property type="entry name" value="C2 domain (Calcium/lipid-binding domain, CaLB)"/>
    <property type="match status" value="2"/>
</dbReference>
<name>A0ABM4CMP6_HYDVU</name>
<evidence type="ECO:0000256" key="3">
    <source>
        <dbReference type="ARBA" id="ARBA00022771"/>
    </source>
</evidence>
<gene>
    <name evidence="14" type="primary">LOC100214314</name>
</gene>
<evidence type="ECO:0000313" key="14">
    <source>
        <dbReference type="RefSeq" id="XP_065663087.1"/>
    </source>
</evidence>
<keyword evidence="6" id="KW-0770">Synapse</keyword>
<dbReference type="InterPro" id="IPR010911">
    <property type="entry name" value="Rab_BD"/>
</dbReference>